<dbReference type="EMBL" id="CAJNOH010008998">
    <property type="protein sequence ID" value="CAF1490646.1"/>
    <property type="molecule type" value="Genomic_DNA"/>
</dbReference>
<dbReference type="EC" id="2.7.7.49" evidence="1"/>
<feature type="domain" description="Integrase catalytic" evidence="10">
    <location>
        <begin position="1173"/>
        <end position="1337"/>
    </location>
</feature>
<dbReference type="Proteomes" id="UP000663854">
    <property type="component" value="Unassembled WGS sequence"/>
</dbReference>
<dbReference type="PROSITE" id="PS50994">
    <property type="entry name" value="INTEGRASE"/>
    <property type="match status" value="1"/>
</dbReference>
<feature type="region of interest" description="Disordered" evidence="8">
    <location>
        <begin position="1020"/>
        <end position="1047"/>
    </location>
</feature>
<feature type="compositionally biased region" description="Polar residues" evidence="8">
    <location>
        <begin position="157"/>
        <end position="218"/>
    </location>
</feature>
<dbReference type="Gene3D" id="3.30.420.10">
    <property type="entry name" value="Ribonuclease H-like superfamily/Ribonuclease H"/>
    <property type="match status" value="1"/>
</dbReference>
<reference evidence="12" key="1">
    <citation type="submission" date="2021-02" db="EMBL/GenBank/DDBJ databases">
        <authorList>
            <person name="Nowell W R."/>
        </authorList>
    </citation>
    <scope>NUCLEOTIDE SEQUENCE</scope>
</reference>
<evidence type="ECO:0000259" key="9">
    <source>
        <dbReference type="PROSITE" id="PS50878"/>
    </source>
</evidence>
<organism evidence="12 13">
    <name type="scientific">Rotaria sordida</name>
    <dbReference type="NCBI Taxonomy" id="392033"/>
    <lineage>
        <taxon>Eukaryota</taxon>
        <taxon>Metazoa</taxon>
        <taxon>Spiralia</taxon>
        <taxon>Gnathifera</taxon>
        <taxon>Rotifera</taxon>
        <taxon>Eurotatoria</taxon>
        <taxon>Bdelloidea</taxon>
        <taxon>Philodinida</taxon>
        <taxon>Philodinidae</taxon>
        <taxon>Rotaria</taxon>
    </lineage>
</organism>
<dbReference type="CDD" id="cd00303">
    <property type="entry name" value="retropepsin_like"/>
    <property type="match status" value="1"/>
</dbReference>
<dbReference type="Gene3D" id="3.30.70.270">
    <property type="match status" value="2"/>
</dbReference>
<dbReference type="InterPro" id="IPR043128">
    <property type="entry name" value="Rev_trsase/Diguanyl_cyclase"/>
</dbReference>
<dbReference type="InterPro" id="IPR041588">
    <property type="entry name" value="Integrase_H2C2"/>
</dbReference>
<dbReference type="GO" id="GO:0003964">
    <property type="term" value="F:RNA-directed DNA polymerase activity"/>
    <property type="evidence" value="ECO:0007669"/>
    <property type="project" value="UniProtKB-KW"/>
</dbReference>
<dbReference type="PANTHER" id="PTHR37984:SF5">
    <property type="entry name" value="PROTEIN NYNRIN-LIKE"/>
    <property type="match status" value="1"/>
</dbReference>
<dbReference type="EMBL" id="CAJNOL010010744">
    <property type="protein sequence ID" value="CAF1651592.1"/>
    <property type="molecule type" value="Genomic_DNA"/>
</dbReference>
<dbReference type="InterPro" id="IPR041373">
    <property type="entry name" value="RT_RNaseH"/>
</dbReference>
<dbReference type="CDD" id="cd09274">
    <property type="entry name" value="RNase_HI_RT_Ty3"/>
    <property type="match status" value="1"/>
</dbReference>
<comment type="caution">
    <text evidence="12">The sequence shown here is derived from an EMBL/GenBank/DDBJ whole genome shotgun (WGS) entry which is preliminary data.</text>
</comment>
<dbReference type="CDD" id="cd01647">
    <property type="entry name" value="RT_LTR"/>
    <property type="match status" value="1"/>
</dbReference>
<dbReference type="GO" id="GO:0004190">
    <property type="term" value="F:aspartic-type endopeptidase activity"/>
    <property type="evidence" value="ECO:0007669"/>
    <property type="project" value="InterPro"/>
</dbReference>
<dbReference type="InterPro" id="IPR001584">
    <property type="entry name" value="Integrase_cat-core"/>
</dbReference>
<dbReference type="Pfam" id="PF00665">
    <property type="entry name" value="rve"/>
    <property type="match status" value="1"/>
</dbReference>
<evidence type="ECO:0000256" key="3">
    <source>
        <dbReference type="ARBA" id="ARBA00022695"/>
    </source>
</evidence>
<dbReference type="GO" id="GO:0006508">
    <property type="term" value="P:proteolysis"/>
    <property type="evidence" value="ECO:0007669"/>
    <property type="project" value="InterPro"/>
</dbReference>
<evidence type="ECO:0000259" key="10">
    <source>
        <dbReference type="PROSITE" id="PS50994"/>
    </source>
</evidence>
<name>A0A816EVU0_9BILA</name>
<evidence type="ECO:0000256" key="7">
    <source>
        <dbReference type="ARBA" id="ARBA00022918"/>
    </source>
</evidence>
<evidence type="ECO:0000256" key="2">
    <source>
        <dbReference type="ARBA" id="ARBA00022679"/>
    </source>
</evidence>
<dbReference type="Gene3D" id="1.10.340.70">
    <property type="match status" value="1"/>
</dbReference>
<evidence type="ECO:0000256" key="6">
    <source>
        <dbReference type="ARBA" id="ARBA00022801"/>
    </source>
</evidence>
<sequence>GKLIRSAGIWFDNNEPNFKKWSDFEAAFRNRYFSTTSTHKKFDTLKQRKQLLDEPITSYFDDIINLCQEIDPNMSEKIIIQHLMSGINPDFRKELSRRESSINTLNEFLKYAKIEQDLHDTFRNLSIDSQQPYTNFNRPSLTAVLNQSKQNYHKTDYNNSNSHTAQLQRSISQWNSTPTVENRTSMTHNNKQIRNYPSQTTSNKKQTNNRSTPQDQFSNCKVCDRKNHRTIDCYYKRTTGCFNCAGSQDGGAPSKFNKPSTISLSPIYIEIHVNNKPTEAIVDTGSAISIIHLNFLKTIHHNKFIYKTHTCQTANSTPLDIIGQIELEIKIKYIKTYVIAYVATNLITPILLGNDWINLNHVHLFGDQKHLTIPDQHGQLTRIPYTEPSSINYPALLVNQITLPPHSQTLVDITSQVTNANNLIFEPYDRYISKFIFIPHTLLNVNNHQAKILLINAQNRQQTLPKNTRIGTLSYDTTLSICTTIQNSTKPEPPSNFQSSRKHKIPKIRAISYDKDNSNQTLRDNRCHQCNEYFLSGNDLQKHLRAQCYSDQIRKQIIESTAHIGNPKYREAIQDILWRNKILFDPTPSIINIPPQSAIRTGDHPPIYSKQYSASYKDQEIKFQETQKLLERGQIEESTSPWSSPIVPLSKEDRPKTAFSTRDNHYQFTVLPQGITNGPATFQRVINHILGPARWKYALAYIDDVIIYSKTFEEHLSHLKEICQILKNARFRLNPDKCEIARTQTEYLGHHIQNGEIHPSPHNIQGLLNTNLPHTADEACKFVKAAEYYRKFIPNFSQIAEPLRKFVPTTRTQQKKGQKTLIKLTDEEIKAFEQLKHFLTTDLVLRLPNNRFPFKVQTDASDEGIGAVLLQTYPDGDRPVAYLSKKFTQAQRKWSPMEQECYAFICALDKWHNYLSGIKFTWKTDHKALTQLNQKAQLNKRCERWRLKILEYDFKVKYIPGSTTSMPDYLSRSPVDDAEEDPDEVSLLISTSTQTDFSDTKNHSPIVAAVQTRALKLRHQTLNDPNDGTKSAQDSLTSSSANQTLNNSMKENRIISFSIEELIQAQQNDNYAKNILNNIKKYKNYMIKDNLLMRRSKPSVPYVPQGDFRKTILQIYHDTAANGAHFGRDKTIHKIKQRYFWPSMYKDINNYIKSCITCAQYNPRRRKAPGKLRPIKPPEGVWQLVAMDFHGPINPTSRRGNKYIICLTDILSKFVVTKAVRDNTAQTAVKFLKDDVISKFGTPRCILTDNGTHFTSTVMNELVKQIGSTHLYSTPYHPQSNGQVERYNSTMDAKIAALSNIQKTDWDDQLPFVTFNYNTSIHSSTKQIPFEMMYGRTPILPFDYQEDNVTIQ</sequence>
<dbReference type="InterPro" id="IPR021109">
    <property type="entry name" value="Peptidase_aspartic_dom_sf"/>
</dbReference>
<feature type="non-terminal residue" evidence="12">
    <location>
        <position position="1"/>
    </location>
</feature>
<dbReference type="Pfam" id="PF03732">
    <property type="entry name" value="Retrotrans_gag"/>
    <property type="match status" value="1"/>
</dbReference>
<dbReference type="FunFam" id="3.30.70.270:FF:000003">
    <property type="entry name" value="Transposon Ty3-G Gag-Pol polyprotein"/>
    <property type="match status" value="1"/>
</dbReference>
<dbReference type="SUPFAM" id="SSF53098">
    <property type="entry name" value="Ribonuclease H-like"/>
    <property type="match status" value="1"/>
</dbReference>
<dbReference type="Pfam" id="PF00078">
    <property type="entry name" value="RVT_1"/>
    <property type="match status" value="1"/>
</dbReference>
<feature type="domain" description="Reverse transcriptase" evidence="9">
    <location>
        <begin position="486"/>
        <end position="752"/>
    </location>
</feature>
<dbReference type="GO" id="GO:0003676">
    <property type="term" value="F:nucleic acid binding"/>
    <property type="evidence" value="ECO:0007669"/>
    <property type="project" value="InterPro"/>
</dbReference>
<protein>
    <recommendedName>
        <fullName evidence="1">RNA-directed DNA polymerase</fullName>
        <ecNumber evidence="1">2.7.7.49</ecNumber>
    </recommendedName>
</protein>
<dbReference type="Gene3D" id="3.10.10.10">
    <property type="entry name" value="HIV Type 1 Reverse Transcriptase, subunit A, domain 1"/>
    <property type="match status" value="2"/>
</dbReference>
<dbReference type="FunFam" id="1.10.340.70:FF:000001">
    <property type="entry name" value="Retrovirus-related Pol polyprotein from transposon gypsy-like Protein"/>
    <property type="match status" value="1"/>
</dbReference>
<dbReference type="Pfam" id="PF17921">
    <property type="entry name" value="Integrase_H2C2"/>
    <property type="match status" value="1"/>
</dbReference>
<keyword evidence="5" id="KW-0255">Endonuclease</keyword>
<keyword evidence="4" id="KW-0540">Nuclease</keyword>
<evidence type="ECO:0000256" key="1">
    <source>
        <dbReference type="ARBA" id="ARBA00012493"/>
    </source>
</evidence>
<keyword evidence="6" id="KW-0378">Hydrolase</keyword>
<dbReference type="FunFam" id="3.10.20.370:FF:000001">
    <property type="entry name" value="Retrovirus-related Pol polyprotein from transposon 17.6-like protein"/>
    <property type="match status" value="1"/>
</dbReference>
<dbReference type="InterPro" id="IPR001969">
    <property type="entry name" value="Aspartic_peptidase_AS"/>
</dbReference>
<keyword evidence="3" id="KW-0548">Nucleotidyltransferase</keyword>
<evidence type="ECO:0000256" key="4">
    <source>
        <dbReference type="ARBA" id="ARBA00022722"/>
    </source>
</evidence>
<evidence type="ECO:0000313" key="11">
    <source>
        <dbReference type="EMBL" id="CAF1490646.1"/>
    </source>
</evidence>
<dbReference type="SUPFAM" id="SSF56672">
    <property type="entry name" value="DNA/RNA polymerases"/>
    <property type="match status" value="1"/>
</dbReference>
<keyword evidence="13" id="KW-1185">Reference proteome</keyword>
<accession>A0A816EVU0</accession>
<evidence type="ECO:0000313" key="13">
    <source>
        <dbReference type="Proteomes" id="UP000663870"/>
    </source>
</evidence>
<dbReference type="SUPFAM" id="SSF50630">
    <property type="entry name" value="Acid proteases"/>
    <property type="match status" value="1"/>
</dbReference>
<dbReference type="GO" id="GO:0015074">
    <property type="term" value="P:DNA integration"/>
    <property type="evidence" value="ECO:0007669"/>
    <property type="project" value="InterPro"/>
</dbReference>
<dbReference type="FunFam" id="3.30.420.10:FF:000032">
    <property type="entry name" value="Retrovirus-related Pol polyprotein from transposon 297-like Protein"/>
    <property type="match status" value="1"/>
</dbReference>
<evidence type="ECO:0000256" key="5">
    <source>
        <dbReference type="ARBA" id="ARBA00022759"/>
    </source>
</evidence>
<dbReference type="InterPro" id="IPR005162">
    <property type="entry name" value="Retrotrans_gag_dom"/>
</dbReference>
<keyword evidence="7" id="KW-0695">RNA-directed DNA polymerase</keyword>
<dbReference type="Gene3D" id="2.40.70.10">
    <property type="entry name" value="Acid Proteases"/>
    <property type="match status" value="1"/>
</dbReference>
<dbReference type="Pfam" id="PF13975">
    <property type="entry name" value="gag-asp_proteas"/>
    <property type="match status" value="1"/>
</dbReference>
<dbReference type="InterPro" id="IPR012337">
    <property type="entry name" value="RNaseH-like_sf"/>
</dbReference>
<dbReference type="GO" id="GO:0004519">
    <property type="term" value="F:endonuclease activity"/>
    <property type="evidence" value="ECO:0007669"/>
    <property type="project" value="UniProtKB-KW"/>
</dbReference>
<dbReference type="InterPro" id="IPR043502">
    <property type="entry name" value="DNA/RNA_pol_sf"/>
</dbReference>
<evidence type="ECO:0000313" key="12">
    <source>
        <dbReference type="EMBL" id="CAF1651592.1"/>
    </source>
</evidence>
<gene>
    <name evidence="12" type="ORF">JXQ802_LOCUS54660</name>
    <name evidence="11" type="ORF">PYM288_LOCUS38172</name>
</gene>
<feature type="region of interest" description="Disordered" evidence="8">
    <location>
        <begin position="153"/>
        <end position="218"/>
    </location>
</feature>
<proteinExistence type="predicted"/>
<dbReference type="Pfam" id="PF17917">
    <property type="entry name" value="RT_RNaseH"/>
    <property type="match status" value="1"/>
</dbReference>
<dbReference type="Proteomes" id="UP000663870">
    <property type="component" value="Unassembled WGS sequence"/>
</dbReference>
<keyword evidence="2" id="KW-0808">Transferase</keyword>
<dbReference type="PROSITE" id="PS50878">
    <property type="entry name" value="RT_POL"/>
    <property type="match status" value="1"/>
</dbReference>
<dbReference type="InterPro" id="IPR000477">
    <property type="entry name" value="RT_dom"/>
</dbReference>
<feature type="non-terminal residue" evidence="12">
    <location>
        <position position="1352"/>
    </location>
</feature>
<dbReference type="InterPro" id="IPR050951">
    <property type="entry name" value="Retrovirus_Pol_polyprotein"/>
</dbReference>
<dbReference type="PANTHER" id="PTHR37984">
    <property type="entry name" value="PROTEIN CBG26694"/>
    <property type="match status" value="1"/>
</dbReference>
<evidence type="ECO:0000256" key="8">
    <source>
        <dbReference type="SAM" id="MobiDB-lite"/>
    </source>
</evidence>
<dbReference type="InterPro" id="IPR036397">
    <property type="entry name" value="RNaseH_sf"/>
</dbReference>
<dbReference type="PROSITE" id="PS00141">
    <property type="entry name" value="ASP_PROTEASE"/>
    <property type="match status" value="1"/>
</dbReference>